<proteinExistence type="inferred from homology"/>
<comment type="caution">
    <text evidence="6">The sequence shown here is derived from an EMBL/GenBank/DDBJ whole genome shotgun (WGS) entry which is preliminary data.</text>
</comment>
<dbReference type="InterPro" id="IPR000182">
    <property type="entry name" value="GNAT_dom"/>
</dbReference>
<dbReference type="SUPFAM" id="SSF55718">
    <property type="entry name" value="SCP-like"/>
    <property type="match status" value="1"/>
</dbReference>
<evidence type="ECO:0000256" key="2">
    <source>
        <dbReference type="ARBA" id="ARBA00022679"/>
    </source>
</evidence>
<keyword evidence="2 4" id="KW-0808">Transferase</keyword>
<dbReference type="Gene3D" id="3.30.1050.10">
    <property type="entry name" value="SCP2 sterol-binding domain"/>
    <property type="match status" value="1"/>
</dbReference>
<dbReference type="InterPro" id="IPR036527">
    <property type="entry name" value="SCP2_sterol-bd_dom_sf"/>
</dbReference>
<dbReference type="AlphaFoldDB" id="A0A7W3ZNQ9"/>
<evidence type="ECO:0000313" key="6">
    <source>
        <dbReference type="EMBL" id="MBB1255189.1"/>
    </source>
</evidence>
<comment type="subunit">
    <text evidence="4">Homohexamer; trimer of dimers.</text>
</comment>
<dbReference type="PROSITE" id="PS51186">
    <property type="entry name" value="GNAT"/>
    <property type="match status" value="1"/>
</dbReference>
<evidence type="ECO:0000256" key="3">
    <source>
        <dbReference type="ARBA" id="ARBA00023315"/>
    </source>
</evidence>
<dbReference type="GO" id="GO:0030649">
    <property type="term" value="P:aminoglycoside antibiotic catabolic process"/>
    <property type="evidence" value="ECO:0007669"/>
    <property type="project" value="TreeGrafter"/>
</dbReference>
<feature type="binding site" evidence="4">
    <location>
        <begin position="96"/>
        <end position="101"/>
    </location>
    <ligand>
        <name>acetyl-CoA</name>
        <dbReference type="ChEBI" id="CHEBI:57288"/>
    </ligand>
</feature>
<feature type="active site" description="Proton acceptor; via carboxylate" evidence="4">
    <location>
        <position position="423"/>
    </location>
</feature>
<feature type="domain" description="N-acetyltransferase" evidence="5">
    <location>
        <begin position="6"/>
        <end position="163"/>
    </location>
</feature>
<dbReference type="InterPro" id="IPR041380">
    <property type="entry name" value="Acetyltransf_17"/>
</dbReference>
<dbReference type="InterPro" id="IPR051554">
    <property type="entry name" value="Acetyltransferase_Eis"/>
</dbReference>
<dbReference type="Gene3D" id="3.40.630.30">
    <property type="match status" value="2"/>
</dbReference>
<gene>
    <name evidence="6" type="ORF">H3146_17785</name>
</gene>
<protein>
    <submittedName>
        <fullName evidence="6">GNAT family N-acetyltransferase</fullName>
    </submittedName>
</protein>
<dbReference type="InterPro" id="IPR022902">
    <property type="entry name" value="NAcTrfase_Eis"/>
</dbReference>
<dbReference type="InterPro" id="IPR016181">
    <property type="entry name" value="Acyl_CoA_acyltransferase"/>
</dbReference>
<evidence type="ECO:0000256" key="4">
    <source>
        <dbReference type="HAMAP-Rule" id="MF_01812"/>
    </source>
</evidence>
<keyword evidence="3 4" id="KW-0012">Acyltransferase</keyword>
<evidence type="ECO:0000259" key="5">
    <source>
        <dbReference type="PROSITE" id="PS51186"/>
    </source>
</evidence>
<name>A0A7W3ZNQ9_9ACTN</name>
<dbReference type="EMBL" id="JABJWZ010000176">
    <property type="protein sequence ID" value="MBB1255189.1"/>
    <property type="molecule type" value="Genomic_DNA"/>
</dbReference>
<dbReference type="HAMAP" id="MF_01812">
    <property type="entry name" value="Eis"/>
    <property type="match status" value="1"/>
</dbReference>
<accession>A0A7W3ZNQ9</accession>
<evidence type="ECO:0000313" key="7">
    <source>
        <dbReference type="Proteomes" id="UP000525686"/>
    </source>
</evidence>
<comment type="caution">
    <text evidence="4">Lacks conserved residue(s) required for the propagation of feature annotation.</text>
</comment>
<reference evidence="7" key="1">
    <citation type="submission" date="2020-05" db="EMBL/GenBank/DDBJ databases">
        <title>Classification of alakaliphilic streptomycetes isolated from an alkaline soil next to Lonar Crater, India and a proposal for the recognition of Streptomyces alkaliterrae sp. nov.</title>
        <authorList>
            <person name="Golinska P."/>
        </authorList>
    </citation>
    <scope>NUCLEOTIDE SEQUENCE [LARGE SCALE GENOMIC DNA]</scope>
    <source>
        <strain evidence="7">OF3</strain>
    </source>
</reference>
<dbReference type="GO" id="GO:0034069">
    <property type="term" value="F:aminoglycoside N-acetyltransferase activity"/>
    <property type="evidence" value="ECO:0007669"/>
    <property type="project" value="TreeGrafter"/>
</dbReference>
<feature type="binding site" evidence="4">
    <location>
        <begin position="88"/>
        <end position="90"/>
    </location>
    <ligand>
        <name>acetyl-CoA</name>
        <dbReference type="ChEBI" id="CHEBI:57288"/>
    </ligand>
</feature>
<evidence type="ECO:0000256" key="1">
    <source>
        <dbReference type="ARBA" id="ARBA00009213"/>
    </source>
</evidence>
<dbReference type="NCBIfam" id="NF002367">
    <property type="entry name" value="PRK01346.1-4"/>
    <property type="match status" value="1"/>
</dbReference>
<sequence>MGTSDPMTRTLADDDPEDVHDWLRAVATGFLQSAVSEEELRARAGAIDPERTQGAYVDGRCVATFRTFAQRLTLPGGRDVPCCAVTQVTVTATHRRRGLMSAMMRRALAAAKERGEVCASLIAAEYPIYGRHGFGPATRATDFQVDLTRAGTDRAARAADTGPGTGRIDLVTPEELRAVGPAVHERFRALPTSAGAIDRSARWWLAHTGGLRWPGDERRDLFHAVYRDRDGTVQGVASYRHDQRWRNSVPAGTLGVDELTAVTAEAELALWRYLLSVDWTVTVSADRRAPDDVLPLLLPDPRAARIARHHDLLWLRPLDVPALLSARDYRTAGNLVLEVRDDAGLAGGRYALDATAQGARCEPTTLTADLTLSVADLGSLCLGGEAASRLLRLGRLDEHRPGAADHADLLLGTHRLPWCQDMF</sequence>
<dbReference type="Pfam" id="PF13527">
    <property type="entry name" value="Acetyltransf_9"/>
    <property type="match status" value="1"/>
</dbReference>
<dbReference type="SUPFAM" id="SSF55729">
    <property type="entry name" value="Acyl-CoA N-acyltransferases (Nat)"/>
    <property type="match status" value="1"/>
</dbReference>
<dbReference type="Pfam" id="PF17668">
    <property type="entry name" value="Acetyltransf_17"/>
    <property type="match status" value="1"/>
</dbReference>
<dbReference type="PANTHER" id="PTHR37817">
    <property type="entry name" value="N-ACETYLTRANSFERASE EIS"/>
    <property type="match status" value="1"/>
</dbReference>
<dbReference type="Proteomes" id="UP000525686">
    <property type="component" value="Unassembled WGS sequence"/>
</dbReference>
<dbReference type="PANTHER" id="PTHR37817:SF1">
    <property type="entry name" value="N-ACETYLTRANSFERASE EIS"/>
    <property type="match status" value="1"/>
</dbReference>
<dbReference type="InterPro" id="IPR025559">
    <property type="entry name" value="Eis_dom"/>
</dbReference>
<feature type="active site" description="Proton donor" evidence="4">
    <location>
        <position position="129"/>
    </location>
</feature>
<comment type="similarity">
    <text evidence="1 4">Belongs to the acetyltransferase Eis family.</text>
</comment>
<dbReference type="Pfam" id="PF13530">
    <property type="entry name" value="SCP2_2"/>
    <property type="match status" value="1"/>
</dbReference>
<organism evidence="6 7">
    <name type="scientific">Streptomyces alkaliterrae</name>
    <dbReference type="NCBI Taxonomy" id="2213162"/>
    <lineage>
        <taxon>Bacteria</taxon>
        <taxon>Bacillati</taxon>
        <taxon>Actinomycetota</taxon>
        <taxon>Actinomycetes</taxon>
        <taxon>Kitasatosporales</taxon>
        <taxon>Streptomycetaceae</taxon>
        <taxon>Streptomyces</taxon>
    </lineage>
</organism>